<keyword evidence="4" id="KW-1185">Reference proteome</keyword>
<protein>
    <recommendedName>
        <fullName evidence="5">Secreted protein</fullName>
    </recommendedName>
</protein>
<accession>A0A8J6AUS2</accession>
<evidence type="ECO:0000256" key="2">
    <source>
        <dbReference type="SAM" id="SignalP"/>
    </source>
</evidence>
<evidence type="ECO:0000256" key="1">
    <source>
        <dbReference type="SAM" id="MobiDB-lite"/>
    </source>
</evidence>
<feature type="region of interest" description="Disordered" evidence="1">
    <location>
        <begin position="14"/>
        <end position="34"/>
    </location>
</feature>
<sequence>MFVLGIIIILMTPSRVQNSARRPPPPRVPLLGEPTPHACVLRVSLSPTGKKVKCRKADSRSERSGSTGGRGEWGGARRRAGVRPPQKGLPAGHASP</sequence>
<gene>
    <name evidence="3" type="ORF">J0S82_006783</name>
</gene>
<comment type="caution">
    <text evidence="3">The sequence shown here is derived from an EMBL/GenBank/DDBJ whole genome shotgun (WGS) entry which is preliminary data.</text>
</comment>
<dbReference type="EMBL" id="JAGFMF010011389">
    <property type="protein sequence ID" value="KAG8524372.1"/>
    <property type="molecule type" value="Genomic_DNA"/>
</dbReference>
<reference evidence="3" key="1">
    <citation type="journal article" date="2021" name="Evol. Appl.">
        <title>The genome of the Pyrenean desman and the effects of bottlenecks and inbreeding on the genomic landscape of an endangered species.</title>
        <authorList>
            <person name="Escoda L."/>
            <person name="Castresana J."/>
        </authorList>
    </citation>
    <scope>NUCLEOTIDE SEQUENCE</scope>
    <source>
        <strain evidence="3">IBE-C5619</strain>
    </source>
</reference>
<feature type="region of interest" description="Disordered" evidence="1">
    <location>
        <begin position="50"/>
        <end position="96"/>
    </location>
</feature>
<evidence type="ECO:0000313" key="3">
    <source>
        <dbReference type="EMBL" id="KAG8524372.1"/>
    </source>
</evidence>
<keyword evidence="2" id="KW-0732">Signal</keyword>
<organism evidence="3 4">
    <name type="scientific">Galemys pyrenaicus</name>
    <name type="common">Iberian desman</name>
    <name type="synonym">Pyrenean desman</name>
    <dbReference type="NCBI Taxonomy" id="202257"/>
    <lineage>
        <taxon>Eukaryota</taxon>
        <taxon>Metazoa</taxon>
        <taxon>Chordata</taxon>
        <taxon>Craniata</taxon>
        <taxon>Vertebrata</taxon>
        <taxon>Euteleostomi</taxon>
        <taxon>Mammalia</taxon>
        <taxon>Eutheria</taxon>
        <taxon>Laurasiatheria</taxon>
        <taxon>Eulipotyphla</taxon>
        <taxon>Talpidae</taxon>
        <taxon>Galemys</taxon>
    </lineage>
</organism>
<name>A0A8J6AUS2_GALPY</name>
<feature type="chain" id="PRO_5035200722" description="Secreted protein" evidence="2">
    <location>
        <begin position="19"/>
        <end position="96"/>
    </location>
</feature>
<feature type="signal peptide" evidence="2">
    <location>
        <begin position="1"/>
        <end position="18"/>
    </location>
</feature>
<evidence type="ECO:0000313" key="4">
    <source>
        <dbReference type="Proteomes" id="UP000700334"/>
    </source>
</evidence>
<dbReference type="Proteomes" id="UP000700334">
    <property type="component" value="Unassembled WGS sequence"/>
</dbReference>
<dbReference type="AlphaFoldDB" id="A0A8J6AUS2"/>
<proteinExistence type="predicted"/>
<evidence type="ECO:0008006" key="5">
    <source>
        <dbReference type="Google" id="ProtNLM"/>
    </source>
</evidence>